<comment type="caution">
    <text evidence="1">The sequence shown here is derived from an EMBL/GenBank/DDBJ whole genome shotgun (WGS) entry which is preliminary data.</text>
</comment>
<keyword evidence="5" id="KW-1185">Reference proteome</keyword>
<evidence type="ECO:0000313" key="3">
    <source>
        <dbReference type="EMBL" id="CAF4385428.1"/>
    </source>
</evidence>
<evidence type="ECO:0000313" key="4">
    <source>
        <dbReference type="EMBL" id="CAF4418991.1"/>
    </source>
</evidence>
<proteinExistence type="predicted"/>
<name>A0A815XI60_9BILA</name>
<dbReference type="EMBL" id="CAJOBC010093684">
    <property type="protein sequence ID" value="CAF4418991.1"/>
    <property type="molecule type" value="Genomic_DNA"/>
</dbReference>
<dbReference type="Proteomes" id="UP000682733">
    <property type="component" value="Unassembled WGS sequence"/>
</dbReference>
<dbReference type="EMBL" id="CAJNOK010046759">
    <property type="protein sequence ID" value="CAF1584671.1"/>
    <property type="molecule type" value="Genomic_DNA"/>
</dbReference>
<evidence type="ECO:0000313" key="2">
    <source>
        <dbReference type="EMBL" id="CAF1584671.1"/>
    </source>
</evidence>
<protein>
    <submittedName>
        <fullName evidence="1">Uncharacterized protein</fullName>
    </submittedName>
</protein>
<reference evidence="1" key="1">
    <citation type="submission" date="2021-02" db="EMBL/GenBank/DDBJ databases">
        <authorList>
            <person name="Nowell W R."/>
        </authorList>
    </citation>
    <scope>NUCLEOTIDE SEQUENCE</scope>
</reference>
<sequence length="189" mass="21150">MSDVDDDFEILTVESPQPFEIIDVTDLNTDDKQPHLLVKSDIKQSTHTVSSPVTTTQVNAATTKNKKLINSDKLVNNIEQKTPATPIQKSTNKTVVQNEKIPTYNSQLKQQQNTTNEQLELLKKKDQLPSSAYLPKRYGTAADIPHGLNDGFDLNTIIDKSKTQTSNYLSATNNNNDNILDLIKKKNIK</sequence>
<organism evidence="1 5">
    <name type="scientific">Didymodactylos carnosus</name>
    <dbReference type="NCBI Taxonomy" id="1234261"/>
    <lineage>
        <taxon>Eukaryota</taxon>
        <taxon>Metazoa</taxon>
        <taxon>Spiralia</taxon>
        <taxon>Gnathifera</taxon>
        <taxon>Rotifera</taxon>
        <taxon>Eurotatoria</taxon>
        <taxon>Bdelloidea</taxon>
        <taxon>Philodinida</taxon>
        <taxon>Philodinidae</taxon>
        <taxon>Didymodactylos</taxon>
    </lineage>
</organism>
<accession>A0A815XI60</accession>
<dbReference type="Proteomes" id="UP000677228">
    <property type="component" value="Unassembled WGS sequence"/>
</dbReference>
<dbReference type="EMBL" id="CAJNOQ010027959">
    <property type="protein sequence ID" value="CAF1557679.1"/>
    <property type="molecule type" value="Genomic_DNA"/>
</dbReference>
<dbReference type="Proteomes" id="UP000681722">
    <property type="component" value="Unassembled WGS sequence"/>
</dbReference>
<dbReference type="AlphaFoldDB" id="A0A815XI60"/>
<evidence type="ECO:0000313" key="5">
    <source>
        <dbReference type="Proteomes" id="UP000663829"/>
    </source>
</evidence>
<dbReference type="Proteomes" id="UP000663829">
    <property type="component" value="Unassembled WGS sequence"/>
</dbReference>
<evidence type="ECO:0000313" key="1">
    <source>
        <dbReference type="EMBL" id="CAF1557679.1"/>
    </source>
</evidence>
<gene>
    <name evidence="1" type="ORF">GPM918_LOCUS39577</name>
    <name evidence="2" type="ORF">OVA965_LOCUS41177</name>
    <name evidence="4" type="ORF">SRO942_LOCUS40461</name>
    <name evidence="3" type="ORF">TMI583_LOCUS42757</name>
</gene>
<dbReference type="EMBL" id="CAJOBA010069955">
    <property type="protein sequence ID" value="CAF4385428.1"/>
    <property type="molecule type" value="Genomic_DNA"/>
</dbReference>